<accession>I7ASI6</accession>
<dbReference type="HOGENOM" id="CLU_526783_0_0_1"/>
<evidence type="ECO:0000256" key="1">
    <source>
        <dbReference type="SAM" id="MobiDB-lite"/>
    </source>
</evidence>
<feature type="compositionally biased region" description="Polar residues" evidence="1">
    <location>
        <begin position="385"/>
        <end position="403"/>
    </location>
</feature>
<feature type="compositionally biased region" description="Low complexity" evidence="1">
    <location>
        <begin position="416"/>
        <end position="435"/>
    </location>
</feature>
<evidence type="ECO:0000313" key="2">
    <source>
        <dbReference type="EMBL" id="AFN83397.1"/>
    </source>
</evidence>
<feature type="compositionally biased region" description="Basic and acidic residues" evidence="1">
    <location>
        <begin position="443"/>
        <end position="469"/>
    </location>
</feature>
<evidence type="ECO:0000313" key="3">
    <source>
        <dbReference type="Proteomes" id="UP000010094"/>
    </source>
</evidence>
<feature type="compositionally biased region" description="Basic and acidic residues" evidence="1">
    <location>
        <begin position="365"/>
        <end position="384"/>
    </location>
</feature>
<dbReference type="GeneID" id="20521710"/>
<gene>
    <name evidence="2" type="ordered locus">EROM_071460</name>
</gene>
<dbReference type="EMBL" id="CP003524">
    <property type="protein sequence ID" value="AFN83397.1"/>
    <property type="molecule type" value="Genomic_DNA"/>
</dbReference>
<reference evidence="2 3" key="1">
    <citation type="journal article" date="2012" name="Proc. Natl. Acad. Sci. U.S.A.">
        <title>Gain and loss of multiple functionally related, horizontally transferred genes in the reduced genomes of two microsporidian parasites.</title>
        <authorList>
            <person name="Pombert J.-F."/>
            <person name="Selman M."/>
            <person name="Burki F."/>
            <person name="Bardell F.T."/>
            <person name="Farinelli L."/>
            <person name="Solter L.F."/>
            <person name="Whitman D.W."/>
            <person name="Weiss L.M."/>
            <person name="Corradi N."/>
            <person name="Keeling P.J."/>
        </authorList>
    </citation>
    <scope>NUCLEOTIDE SEQUENCE [LARGE SCALE GENOMIC DNA]</scope>
    <source>
        <strain evidence="2 3">SJ-2008</strain>
    </source>
</reference>
<dbReference type="OrthoDB" id="2196336at2759"/>
<feature type="compositionally biased region" description="Basic and acidic residues" evidence="1">
    <location>
        <begin position="148"/>
        <end position="159"/>
    </location>
</feature>
<feature type="compositionally biased region" description="Basic and acidic residues" evidence="1">
    <location>
        <begin position="272"/>
        <end position="293"/>
    </location>
</feature>
<feature type="region of interest" description="Disordered" evidence="1">
    <location>
        <begin position="30"/>
        <end position="57"/>
    </location>
</feature>
<dbReference type="RefSeq" id="XP_009264894.1">
    <property type="nucleotide sequence ID" value="XM_009266619.1"/>
</dbReference>
<dbReference type="KEGG" id="ero:EROM_071460"/>
<dbReference type="AlphaFoldDB" id="I7ASI6"/>
<feature type="region of interest" description="Disordered" evidence="1">
    <location>
        <begin position="237"/>
        <end position="471"/>
    </location>
</feature>
<protein>
    <submittedName>
        <fullName evidence="2">Uncharacterized protein</fullName>
    </submittedName>
</protein>
<feature type="region of interest" description="Disordered" evidence="1">
    <location>
        <begin position="126"/>
        <end position="165"/>
    </location>
</feature>
<proteinExistence type="predicted"/>
<name>I7ASI6_ENCRO</name>
<feature type="compositionally biased region" description="Low complexity" evidence="1">
    <location>
        <begin position="316"/>
        <end position="335"/>
    </location>
</feature>
<sequence length="525" mass="56035">MILALLLLGHVVRADIFDNISLEKVLGEGLKSDNGEQPGANNASLSQAPKEEKMSSTLAGASLSSSYSIPSQASISSISTVASGKKNGEETPIIIITQENSKDKGGKEQEERIASIVRNAISGNKTKSGLTMKSETVEENEGSTNNGEFREGQDKEVKSKPNTINNSLSPIMAKAVGNSSNLEDSYWTTIIVDNKLRKVKVNVKVMTVVESIDDAIKCSSKEGDAKEKEKKFNFWSKSEEKSKGGDIPTTVSVPSSKEKDSRKTTSQSIKTSAKDRSSDAKEKRTVEVSKPIEPELASSSISPGKGIESKKESESASKSIRPSVSSMSEGSGTSKKSGKDESTSSKHSKFVGSTKSSSGVSTKGKGTESKSVETATKEKSKKQESMTTSLSSRASQGLSTVASVISPKNKKKTSSSKEGTSTTSTSKMPTSIISHGSKKSKGTSKDTKDITTSKSEKEGKSGSEKKEANPEMNELFYVLKNMPGKASISDPEGKMFVEGNFVALKEEKLKDKKFKFSGYIQAAHT</sequence>
<feature type="compositionally biased region" description="Low complexity" evidence="1">
    <location>
        <begin position="350"/>
        <end position="364"/>
    </location>
</feature>
<dbReference type="VEuPathDB" id="MicrosporidiaDB:EROM_071460"/>
<organism evidence="2 3">
    <name type="scientific">Encephalitozoon romaleae (strain SJ-2008)</name>
    <name type="common">Microsporidian parasite</name>
    <dbReference type="NCBI Taxonomy" id="1178016"/>
    <lineage>
        <taxon>Eukaryota</taxon>
        <taxon>Fungi</taxon>
        <taxon>Fungi incertae sedis</taxon>
        <taxon>Microsporidia</taxon>
        <taxon>Unikaryonidae</taxon>
        <taxon>Encephalitozoon</taxon>
    </lineage>
</organism>
<keyword evidence="3" id="KW-1185">Reference proteome</keyword>
<dbReference type="Proteomes" id="UP000010094">
    <property type="component" value="Chromosome VII"/>
</dbReference>